<evidence type="ECO:0000256" key="10">
    <source>
        <dbReference type="ARBA" id="ARBA00022840"/>
    </source>
</evidence>
<keyword evidence="9 14" id="KW-0274">FAD</keyword>
<comment type="catalytic activity">
    <reaction evidence="12 14">
        <text>riboflavin + ATP = FMN + ADP + H(+)</text>
        <dbReference type="Rhea" id="RHEA:14357"/>
        <dbReference type="ChEBI" id="CHEBI:15378"/>
        <dbReference type="ChEBI" id="CHEBI:30616"/>
        <dbReference type="ChEBI" id="CHEBI:57986"/>
        <dbReference type="ChEBI" id="CHEBI:58210"/>
        <dbReference type="ChEBI" id="CHEBI:456216"/>
        <dbReference type="EC" id="2.7.1.26"/>
    </reaction>
</comment>
<evidence type="ECO:0000256" key="2">
    <source>
        <dbReference type="ARBA" id="ARBA00005201"/>
    </source>
</evidence>
<proteinExistence type="inferred from homology"/>
<dbReference type="NCBIfam" id="TIGR00083">
    <property type="entry name" value="ribF"/>
    <property type="match status" value="1"/>
</dbReference>
<comment type="pathway">
    <text evidence="1 14">Cofactor biosynthesis; FAD biosynthesis; FAD from FMN: step 1/1.</text>
</comment>
<dbReference type="GO" id="GO:0003919">
    <property type="term" value="F:FMN adenylyltransferase activity"/>
    <property type="evidence" value="ECO:0007669"/>
    <property type="project" value="UniProtKB-EC"/>
</dbReference>
<keyword evidence="17" id="KW-1185">Reference proteome</keyword>
<feature type="domain" description="Riboflavin kinase" evidence="15">
    <location>
        <begin position="185"/>
        <end position="311"/>
    </location>
</feature>
<dbReference type="InterPro" id="IPR023465">
    <property type="entry name" value="Riboflavin_kinase_dom_sf"/>
</dbReference>
<dbReference type="InterPro" id="IPR015864">
    <property type="entry name" value="FAD_synthase"/>
</dbReference>
<dbReference type="EC" id="2.7.1.26" evidence="14"/>
<evidence type="ECO:0000313" key="17">
    <source>
        <dbReference type="Proteomes" id="UP001595955"/>
    </source>
</evidence>
<keyword evidence="6 14" id="KW-0548">Nucleotidyltransferase</keyword>
<gene>
    <name evidence="16" type="ORF">ACFO3F_13785</name>
</gene>
<comment type="catalytic activity">
    <reaction evidence="13 14">
        <text>FMN + ATP + H(+) = FAD + diphosphate</text>
        <dbReference type="Rhea" id="RHEA:17237"/>
        <dbReference type="ChEBI" id="CHEBI:15378"/>
        <dbReference type="ChEBI" id="CHEBI:30616"/>
        <dbReference type="ChEBI" id="CHEBI:33019"/>
        <dbReference type="ChEBI" id="CHEBI:57692"/>
        <dbReference type="ChEBI" id="CHEBI:58210"/>
        <dbReference type="EC" id="2.7.7.2"/>
    </reaction>
</comment>
<dbReference type="CDD" id="cd02064">
    <property type="entry name" value="FAD_synthetase_N"/>
    <property type="match status" value="1"/>
</dbReference>
<dbReference type="Pfam" id="PF06574">
    <property type="entry name" value="FAD_syn"/>
    <property type="match status" value="1"/>
</dbReference>
<keyword evidence="7 14" id="KW-0547">Nucleotide-binding</keyword>
<dbReference type="PIRSF" id="PIRSF004491">
    <property type="entry name" value="FAD_Synth"/>
    <property type="match status" value="1"/>
</dbReference>
<evidence type="ECO:0000256" key="14">
    <source>
        <dbReference type="PIRNR" id="PIRNR004491"/>
    </source>
</evidence>
<dbReference type="Gene3D" id="3.40.50.620">
    <property type="entry name" value="HUPs"/>
    <property type="match status" value="1"/>
</dbReference>
<dbReference type="EMBL" id="JBHSGF010000011">
    <property type="protein sequence ID" value="MFC4556319.1"/>
    <property type="molecule type" value="Genomic_DNA"/>
</dbReference>
<evidence type="ECO:0000256" key="5">
    <source>
        <dbReference type="ARBA" id="ARBA00022679"/>
    </source>
</evidence>
<evidence type="ECO:0000256" key="9">
    <source>
        <dbReference type="ARBA" id="ARBA00022827"/>
    </source>
</evidence>
<evidence type="ECO:0000259" key="15">
    <source>
        <dbReference type="SMART" id="SM00904"/>
    </source>
</evidence>
<evidence type="ECO:0000313" key="16">
    <source>
        <dbReference type="EMBL" id="MFC4556319.1"/>
    </source>
</evidence>
<dbReference type="SUPFAM" id="SSF52374">
    <property type="entry name" value="Nucleotidylyl transferase"/>
    <property type="match status" value="1"/>
</dbReference>
<sequence length="312" mass="32425">MQVWRGVGQVPTDLGPTAVTIGNFDGVHRGHQALLGALVRTARAAGVPAVVVTFDPHPAAVHRPGQAPPLLTGLTDRIELLAGSGVDAVLVLDYTLDFARTSPEDFVLTYLVGALHACAVVVGEDTRFGWANAGDPTTMAALGTRHGFAVEVVADVAGTGGGRRWSSSWVRELLDAGDVAGAADVLGRPHRIRGVVVHGEARGRELGYPTANLGPDASGAVPADGVYAGWLVRGGTERLPAAVSVGTNPTFDGVTRVVEAYVLGRTDLDLYGEEVVVELVEHLRPMLRFDGVDALVAQMADDVAAAARVLGV</sequence>
<evidence type="ECO:0000256" key="7">
    <source>
        <dbReference type="ARBA" id="ARBA00022741"/>
    </source>
</evidence>
<accession>A0ABV9DC08</accession>
<name>A0ABV9DC08_9MICO</name>
<protein>
    <recommendedName>
        <fullName evidence="14">Riboflavin biosynthesis protein</fullName>
    </recommendedName>
    <domain>
        <recommendedName>
            <fullName evidence="14">Riboflavin kinase</fullName>
            <ecNumber evidence="14">2.7.1.26</ecNumber>
        </recommendedName>
        <alternativeName>
            <fullName evidence="14">Flavokinase</fullName>
        </alternativeName>
    </domain>
    <domain>
        <recommendedName>
            <fullName evidence="14">FMN adenylyltransferase</fullName>
            <ecNumber evidence="14">2.7.7.2</ecNumber>
        </recommendedName>
        <alternativeName>
            <fullName evidence="14">FAD pyrophosphorylase</fullName>
        </alternativeName>
        <alternativeName>
            <fullName evidence="14">FAD synthase</fullName>
        </alternativeName>
    </domain>
</protein>
<keyword evidence="8 14" id="KW-0418">Kinase</keyword>
<dbReference type="NCBIfam" id="NF004160">
    <property type="entry name" value="PRK05627.1-3"/>
    <property type="match status" value="1"/>
</dbReference>
<organism evidence="16 17">
    <name type="scientific">Georgenia faecalis</name>
    <dbReference type="NCBI Taxonomy" id="2483799"/>
    <lineage>
        <taxon>Bacteria</taxon>
        <taxon>Bacillati</taxon>
        <taxon>Actinomycetota</taxon>
        <taxon>Actinomycetes</taxon>
        <taxon>Micrococcales</taxon>
        <taxon>Bogoriellaceae</taxon>
        <taxon>Georgenia</taxon>
    </lineage>
</organism>
<dbReference type="PANTHER" id="PTHR22749">
    <property type="entry name" value="RIBOFLAVIN KINASE/FMN ADENYLYLTRANSFERASE"/>
    <property type="match status" value="1"/>
</dbReference>
<comment type="caution">
    <text evidence="16">The sequence shown here is derived from an EMBL/GenBank/DDBJ whole genome shotgun (WGS) entry which is preliminary data.</text>
</comment>
<evidence type="ECO:0000256" key="3">
    <source>
        <dbReference type="ARBA" id="ARBA00022630"/>
    </source>
</evidence>
<dbReference type="InterPro" id="IPR015865">
    <property type="entry name" value="Riboflavin_kinase_bac/euk"/>
</dbReference>
<keyword evidence="11" id="KW-0511">Multifunctional enzyme</keyword>
<dbReference type="Pfam" id="PF01687">
    <property type="entry name" value="Flavokinase"/>
    <property type="match status" value="1"/>
</dbReference>
<keyword evidence="10 14" id="KW-0067">ATP-binding</keyword>
<evidence type="ECO:0000256" key="4">
    <source>
        <dbReference type="ARBA" id="ARBA00022643"/>
    </source>
</evidence>
<dbReference type="GO" id="GO:0008531">
    <property type="term" value="F:riboflavin kinase activity"/>
    <property type="evidence" value="ECO:0007669"/>
    <property type="project" value="UniProtKB-EC"/>
</dbReference>
<dbReference type="PANTHER" id="PTHR22749:SF6">
    <property type="entry name" value="RIBOFLAVIN KINASE"/>
    <property type="match status" value="1"/>
</dbReference>
<dbReference type="InterPro" id="IPR014729">
    <property type="entry name" value="Rossmann-like_a/b/a_fold"/>
</dbReference>
<evidence type="ECO:0000256" key="1">
    <source>
        <dbReference type="ARBA" id="ARBA00004726"/>
    </source>
</evidence>
<keyword evidence="4 14" id="KW-0288">FMN</keyword>
<dbReference type="InterPro" id="IPR002606">
    <property type="entry name" value="Riboflavin_kinase_bac"/>
</dbReference>
<evidence type="ECO:0000256" key="11">
    <source>
        <dbReference type="ARBA" id="ARBA00023268"/>
    </source>
</evidence>
<evidence type="ECO:0000256" key="8">
    <source>
        <dbReference type="ARBA" id="ARBA00022777"/>
    </source>
</evidence>
<dbReference type="Gene3D" id="2.40.30.30">
    <property type="entry name" value="Riboflavin kinase-like"/>
    <property type="match status" value="1"/>
</dbReference>
<dbReference type="SMART" id="SM00904">
    <property type="entry name" value="Flavokinase"/>
    <property type="match status" value="1"/>
</dbReference>
<dbReference type="InterPro" id="IPR023468">
    <property type="entry name" value="Riboflavin_kinase"/>
</dbReference>
<reference evidence="17" key="1">
    <citation type="journal article" date="2019" name="Int. J. Syst. Evol. Microbiol.">
        <title>The Global Catalogue of Microorganisms (GCM) 10K type strain sequencing project: providing services to taxonomists for standard genome sequencing and annotation.</title>
        <authorList>
            <consortium name="The Broad Institute Genomics Platform"/>
            <consortium name="The Broad Institute Genome Sequencing Center for Infectious Disease"/>
            <person name="Wu L."/>
            <person name="Ma J."/>
        </authorList>
    </citation>
    <scope>NUCLEOTIDE SEQUENCE [LARGE SCALE GENOMIC DNA]</scope>
    <source>
        <strain evidence="17">JCM 3369</strain>
    </source>
</reference>
<keyword evidence="3 14" id="KW-0285">Flavoprotein</keyword>
<evidence type="ECO:0000256" key="13">
    <source>
        <dbReference type="ARBA" id="ARBA00049494"/>
    </source>
</evidence>
<keyword evidence="5 14" id="KW-0808">Transferase</keyword>
<evidence type="ECO:0000256" key="6">
    <source>
        <dbReference type="ARBA" id="ARBA00022695"/>
    </source>
</evidence>
<dbReference type="Proteomes" id="UP001595955">
    <property type="component" value="Unassembled WGS sequence"/>
</dbReference>
<evidence type="ECO:0000256" key="12">
    <source>
        <dbReference type="ARBA" id="ARBA00047880"/>
    </source>
</evidence>
<dbReference type="EC" id="2.7.7.2" evidence="14"/>
<dbReference type="SUPFAM" id="SSF82114">
    <property type="entry name" value="Riboflavin kinase-like"/>
    <property type="match status" value="1"/>
</dbReference>
<comment type="pathway">
    <text evidence="2 14">Cofactor biosynthesis; FMN biosynthesis; FMN from riboflavin (ATP route): step 1/1.</text>
</comment>
<dbReference type="RefSeq" id="WP_387967874.1">
    <property type="nucleotide sequence ID" value="NZ_CP033325.1"/>
</dbReference>
<comment type="similarity">
    <text evidence="14">Belongs to the ribF family.</text>
</comment>